<feature type="region of interest" description="Disordered" evidence="1">
    <location>
        <begin position="24"/>
        <end position="78"/>
    </location>
</feature>
<feature type="compositionally biased region" description="Basic and acidic residues" evidence="1">
    <location>
        <begin position="1096"/>
        <end position="1108"/>
    </location>
</feature>
<feature type="compositionally biased region" description="Basic and acidic residues" evidence="1">
    <location>
        <begin position="1981"/>
        <end position="1996"/>
    </location>
</feature>
<feature type="compositionally biased region" description="Basic and acidic residues" evidence="1">
    <location>
        <begin position="32"/>
        <end position="47"/>
    </location>
</feature>
<gene>
    <name evidence="2" type="ORF">BN1204_038560</name>
</gene>
<organism evidence="2">
    <name type="scientific">Neospora caninum (strain Liverpool)</name>
    <dbReference type="NCBI Taxonomy" id="572307"/>
    <lineage>
        <taxon>Eukaryota</taxon>
        <taxon>Sar</taxon>
        <taxon>Alveolata</taxon>
        <taxon>Apicomplexa</taxon>
        <taxon>Conoidasida</taxon>
        <taxon>Coccidia</taxon>
        <taxon>Eucoccidiorida</taxon>
        <taxon>Eimeriorina</taxon>
        <taxon>Sarcocystidae</taxon>
        <taxon>Neospora</taxon>
    </lineage>
</organism>
<feature type="region of interest" description="Disordered" evidence="1">
    <location>
        <begin position="1315"/>
        <end position="1350"/>
    </location>
</feature>
<reference evidence="2" key="1">
    <citation type="journal article" date="2015" name="PLoS ONE">
        <title>Comprehensive Evaluation of Toxoplasma gondii VEG and Neospora caninum LIV Genomes with Tachyzoite Stage Transcriptome and Proteome Defines Novel Transcript Features.</title>
        <authorList>
            <person name="Ramaprasad A."/>
            <person name="Mourier T."/>
            <person name="Naeem R."/>
            <person name="Malas T.B."/>
            <person name="Moussa E."/>
            <person name="Panigrahi A."/>
            <person name="Vermont S.J."/>
            <person name="Otto T.D."/>
            <person name="Wastling J."/>
            <person name="Pain A."/>
        </authorList>
    </citation>
    <scope>NUCLEOTIDE SEQUENCE</scope>
    <source>
        <strain evidence="2">Liverpool</strain>
    </source>
</reference>
<feature type="region of interest" description="Disordered" evidence="1">
    <location>
        <begin position="639"/>
        <end position="709"/>
    </location>
</feature>
<feature type="region of interest" description="Disordered" evidence="1">
    <location>
        <begin position="2090"/>
        <end position="2126"/>
    </location>
</feature>
<feature type="region of interest" description="Disordered" evidence="1">
    <location>
        <begin position="1384"/>
        <end position="1410"/>
    </location>
</feature>
<feature type="compositionally biased region" description="Basic and acidic residues" evidence="1">
    <location>
        <begin position="1209"/>
        <end position="1220"/>
    </location>
</feature>
<feature type="region of interest" description="Disordered" evidence="1">
    <location>
        <begin position="450"/>
        <end position="469"/>
    </location>
</feature>
<feature type="compositionally biased region" description="Basic and acidic residues" evidence="1">
    <location>
        <begin position="2551"/>
        <end position="2587"/>
    </location>
</feature>
<feature type="compositionally biased region" description="Pro residues" evidence="1">
    <location>
        <begin position="322"/>
        <end position="334"/>
    </location>
</feature>
<feature type="compositionally biased region" description="Basic and acidic residues" evidence="1">
    <location>
        <begin position="2096"/>
        <end position="2126"/>
    </location>
</feature>
<feature type="region of interest" description="Disordered" evidence="1">
    <location>
        <begin position="1186"/>
        <end position="1229"/>
    </location>
</feature>
<feature type="region of interest" description="Disordered" evidence="1">
    <location>
        <begin position="2277"/>
        <end position="2321"/>
    </location>
</feature>
<feature type="region of interest" description="Disordered" evidence="1">
    <location>
        <begin position="181"/>
        <end position="204"/>
    </location>
</feature>
<feature type="region of interest" description="Disordered" evidence="1">
    <location>
        <begin position="981"/>
        <end position="1009"/>
    </location>
</feature>
<feature type="region of interest" description="Disordered" evidence="1">
    <location>
        <begin position="2529"/>
        <end position="2587"/>
    </location>
</feature>
<evidence type="ECO:0000313" key="2">
    <source>
        <dbReference type="EMBL" id="CEL68082.1"/>
    </source>
</evidence>
<feature type="compositionally biased region" description="Basic and acidic residues" evidence="1">
    <location>
        <begin position="651"/>
        <end position="673"/>
    </location>
</feature>
<accession>A0A0F7UIY1</accession>
<name>A0A0F7UIY1_NEOCL</name>
<feature type="region of interest" description="Disordered" evidence="1">
    <location>
        <begin position="236"/>
        <end position="267"/>
    </location>
</feature>
<feature type="compositionally biased region" description="Low complexity" evidence="1">
    <location>
        <begin position="123"/>
        <end position="138"/>
    </location>
</feature>
<feature type="compositionally biased region" description="Acidic residues" evidence="1">
    <location>
        <begin position="2312"/>
        <end position="2321"/>
    </location>
</feature>
<feature type="compositionally biased region" description="Polar residues" evidence="1">
    <location>
        <begin position="639"/>
        <end position="649"/>
    </location>
</feature>
<feature type="region of interest" description="Disordered" evidence="1">
    <location>
        <begin position="1885"/>
        <end position="1909"/>
    </location>
</feature>
<feature type="region of interest" description="Disordered" evidence="1">
    <location>
        <begin position="112"/>
        <end position="161"/>
    </location>
</feature>
<evidence type="ECO:0000256" key="1">
    <source>
        <dbReference type="SAM" id="MobiDB-lite"/>
    </source>
</evidence>
<sequence length="3058" mass="325771">MADTGEGSSLLRLLFRRKFTLHSGNESGTTAARRDTEPAETETRSWRLSDLTDAENVREADALSPDRGHDGIQGVAPTSAAFPERVNSRESFRNLLASWASLACHAPRWCGSRRRASSEKSPRSPSSRASVQASASASTGCRGRPARLSEPSSSQQRELQLRGLTADGRCAYVVTTRWESGRNSTAREEAQKGRRPSRATPEKSIHLRLLDLHSGLGRSEQQSSVREINASLFLDEDSQEEGVEPAVAAGRRGQVQSSTRPRDSQPVVRDALPVEGLPVGLPQLLVLLSISGSGAASLHLVVLPTCAVVLSFPLPATASPPSSSPPSSSPPSSSPPSRDWAARDPVWSPCRAAGKKGDRTCWEETYTEYLAQLDGDDRDEQHKLAGAAAVFDEETHEILLTIATCRAGVFVFSSRPASSSTSGAPSPCLCFSPVLCLLPRPHACAALAPEGKKGSVDSTSSAEGDPLAASEDTPRYLLLASIPRGGASRSRGRFVWKELEQACARASWPERKQSMLASTASTPRKTPPACSSSTLAASDSTISLWTPVGGCSLRYLPVPSSCVRVSSVSACSNAAERARLSLLGRNLGAETRDASVSQGKSVGSFFLSTALTCRNAFCAAWKPLVLYIHPAAWRVAGSSPRTGLASTLGTPEHERSADAPTEGERKTEREETRQFVVAPLWAPTARTPGTPSSREIPGKSREETADSGLPMAVPACATELHEALGTLAGAAGRGLAVSHILAAIPYIPFAAHGSPSSSPAAQASALRSADARVLAALAERQASVELAPQRCLEYGLWLVGRCADGRLAVLHAFVVRNISVSVRQRRLGSLAASPAADQERKKKRAPHWSCGFCRRTSAASGVYLHPEVQLVSSLGSFVCDGCRAAEVVYVSGLQPPAWQRVGEPGASMVSAHVCAETHALALVWLPRPECMRTLLCLQDNVFGEPLEGRGASRRLQPSFHMALFPVPLACLRSESRGARGKFSTLQREDASAAAATGAEDGAEEEKRIEADSARHARWIRGKAAAAGSPGIVAGVDLSALLTRQSPLCFPAVAVEEKTGAEKKDRKRAARREVATDERDRGKVAGEADEESEGEEPDPRRDLSLARGEAGESKEIEAILWGLLQPLTPGELRMKSQVGGQALRAIAQSAASVSPPSFLPSLASAASPVPASLRFLSFTYTPPSAATALLPVPQPPEQNGAGKETFQSPVRDDGESPHEGVTRAAARASKADDSFSAVSPRLFALPDNPGWLRCFSFTFALLGVCGDHARTPAPPPSDLSLPLSPASASSSSSARSWPFQDTCGVHTPRSVIGHECESDADSRASAAPDEHGRGAPSVHLERQHGGRARESEEFCLRDAANPAIDIETESGDSTGRPFCASPSLVSVSSDSWEGDSETNNEESGRQSPRSRATLWGTYTRGCEKAHRHRTAVMGEDDGGTEGVGKAGESLLVALVLHAEAEELAVRQGLERRALDIFTTPAVYCRPLQCLGLLPVHIRPSHPLVAFDVLATKGAVTLLPRERGGPFSTHAFDGENAYQVFEFGVQEPETVRPADAFGSQPETRATACCKSPCPAPLSTGSASAAGQSDRIQVYIHPTDQRLLHALLQVYVHRGEAAALQRVLLAPAAAGKRRLGKTAPRRSSVSESAGPRAEAWAFSDAFVLLVASWALSELDALLLLDAVPLGVTVSSSPSSSFPVLPDLLEAALRTVDLAEARREASGAARLETAKRFSARVAAHLASHASGAVRASTSQKEAACATRKATERDTKAWAWWRLMNPKQLCLLRGLEAVLSACLIRLTDMVSASSAPLLLSSTAPCLSWPRQPSFADSSTATSPSTSTFATPLPSPVWSPSSSFACSSHATRSSSSVPGSSKAAAGSVLDSSALPSSCAQGAGESQGERPVGDTQRRNAADDAALEGVVPLPALSAFFRRTVSALALLHAVFWWASRSPCPEGLVAGEADSDTWTVASRASPRRPAGKSSSRKETGRGTGWRDSRGAAHASSSRTGEAEQAEKGKRPWGEICVERRDRSARLDADLASAVHHLLGLSRFLALVSGDRESHEEGEAEALRSVPSFLQPLWLLAWPFEMRKTNRSTRKRESPPRDAHKKHLGDPTPRETAGEARPSEEDLRGCREGVFRYLFASLACSKASALGDSPLLAACSVLKREPRALARGRVHVSREPSEDRSCEGADSRESHALAALPVSPCDLTLDACTRLQFVDLLKEVVFGTDADGEDRGDDAASDDRVSLLRDAQRLFFPATLHLLGALPRRGLLGRRQLGTCGATPTQPREEEEEEEEEKEEKEARAEKEEKEEKEEEEEEREGAGVFEILALLCNSLLYFQQAINLYSWVCRRATRCSVSSASAFPSSSPPLVNVILSYLLLLSSEASRVALATSHIPLSAMSLSRLSSPLSSDPSPLRPLSSPSRPSASSPSSPSASASPVSSPSSLSSSLSSSVRSCASVRRLQGLRTLAVKKAGVAAEKTGRSLWEKNERTVESLLANAQLRRAVRCSVLADLLAASPFLLPKEPTQRRTPVFSLSSASQRLPASHHLRAEFKPRHRDAEEAQKDTKDAGKRREERADKEEEDARSLLHGRDVVRLHVLLSRLENETEAEMCERASGRFARSVYPEGSGASRRTKSLGAFPNTLSALAQLGALFVSFSPTPHAPADEAPCRSSLVATHKHVSERPVSFTELVRVCRVRALSHLKGILLSLLSVLDSEQSLLSLSAAPSFFPLVAVPHLPAVSSLFFLSPVSAASVAGDSLLPSPFAAFSGARLSTSAAEAVRDANLRQAATLSLLLALRVPAMATARTVLSCLSSLWGSPVFSGNALSVAVEGAKEQTAGQSAHTTQRQKAGHETWPAFLRALLLGCLYTGTFPALLRHCVGDRTAAVPLPVVFAVLLELVRNALRPQAPLDASCPDDSGGAFCRRNPASTSARKDSPNAQSFAASCVPRPTSPGVFPPVQDKAEERLVLAAARAVMEMLVFCATYTRNPTAQQAELLCASPCGVALFAENGLEEKSENENVFIRAGEAFLKNVLRARILPENAVHSLRRLLSAS</sequence>
<feature type="compositionally biased region" description="Basic and acidic residues" evidence="1">
    <location>
        <begin position="55"/>
        <end position="70"/>
    </location>
</feature>
<protein>
    <submittedName>
        <fullName evidence="2">Uncharacterized protein</fullName>
    </submittedName>
</protein>
<feature type="compositionally biased region" description="Basic and acidic residues" evidence="1">
    <location>
        <begin position="2301"/>
        <end position="2311"/>
    </location>
</feature>
<feature type="region of interest" description="Disordered" evidence="1">
    <location>
        <begin position="1965"/>
        <end position="2015"/>
    </location>
</feature>
<feature type="compositionally biased region" description="Polar residues" evidence="1">
    <location>
        <begin position="2536"/>
        <end position="2545"/>
    </location>
</feature>
<feature type="compositionally biased region" description="Basic and acidic residues" evidence="1">
    <location>
        <begin position="1896"/>
        <end position="1909"/>
    </location>
</feature>
<feature type="compositionally biased region" description="Acidic residues" evidence="1">
    <location>
        <begin position="2290"/>
        <end position="2300"/>
    </location>
</feature>
<proteinExistence type="predicted"/>
<feature type="compositionally biased region" description="Low complexity" evidence="1">
    <location>
        <begin position="1277"/>
        <end position="1293"/>
    </location>
</feature>
<feature type="region of interest" description="Disordered" evidence="1">
    <location>
        <begin position="317"/>
        <end position="344"/>
    </location>
</feature>
<feature type="compositionally biased region" description="Acidic residues" evidence="1">
    <location>
        <begin position="1086"/>
        <end position="1095"/>
    </location>
</feature>
<dbReference type="PANTHER" id="PTHR24216:SF65">
    <property type="entry name" value="PAXILLIN-LIKE PROTEIN 1"/>
    <property type="match status" value="1"/>
</dbReference>
<dbReference type="EMBL" id="LN714484">
    <property type="protein sequence ID" value="CEL68082.1"/>
    <property type="molecule type" value="Genomic_DNA"/>
</dbReference>
<feature type="region of interest" description="Disordered" evidence="1">
    <location>
        <begin position="1271"/>
        <end position="1298"/>
    </location>
</feature>
<feature type="region of interest" description="Disordered" evidence="1">
    <location>
        <begin position="1056"/>
        <end position="1108"/>
    </location>
</feature>
<feature type="region of interest" description="Disordered" evidence="1">
    <location>
        <begin position="2411"/>
        <end position="2452"/>
    </location>
</feature>
<feature type="compositionally biased region" description="Basic and acidic residues" evidence="1">
    <location>
        <begin position="2006"/>
        <end position="2015"/>
    </location>
</feature>
<feature type="compositionally biased region" description="Basic and acidic residues" evidence="1">
    <location>
        <begin position="1070"/>
        <end position="1085"/>
    </location>
</feature>
<dbReference type="PANTHER" id="PTHR24216">
    <property type="entry name" value="PAXILLIN-RELATED"/>
    <property type="match status" value="1"/>
</dbReference>